<keyword evidence="2" id="KW-1185">Reference proteome</keyword>
<organism evidence="1 2">
    <name type="scientific">Catenaria anguillulae PL171</name>
    <dbReference type="NCBI Taxonomy" id="765915"/>
    <lineage>
        <taxon>Eukaryota</taxon>
        <taxon>Fungi</taxon>
        <taxon>Fungi incertae sedis</taxon>
        <taxon>Blastocladiomycota</taxon>
        <taxon>Blastocladiomycetes</taxon>
        <taxon>Blastocladiales</taxon>
        <taxon>Catenariaceae</taxon>
        <taxon>Catenaria</taxon>
    </lineage>
</organism>
<dbReference type="EMBL" id="MCFL01000036">
    <property type="protein sequence ID" value="ORZ33367.1"/>
    <property type="molecule type" value="Genomic_DNA"/>
</dbReference>
<dbReference type="Proteomes" id="UP000193411">
    <property type="component" value="Unassembled WGS sequence"/>
</dbReference>
<comment type="caution">
    <text evidence="1">The sequence shown here is derived from an EMBL/GenBank/DDBJ whole genome shotgun (WGS) entry which is preliminary data.</text>
</comment>
<evidence type="ECO:0000313" key="2">
    <source>
        <dbReference type="Proteomes" id="UP000193411"/>
    </source>
</evidence>
<protein>
    <submittedName>
        <fullName evidence="1">Uncharacterized protein</fullName>
    </submittedName>
</protein>
<reference evidence="1 2" key="1">
    <citation type="submission" date="2016-07" db="EMBL/GenBank/DDBJ databases">
        <title>Pervasive Adenine N6-methylation of Active Genes in Fungi.</title>
        <authorList>
            <consortium name="DOE Joint Genome Institute"/>
            <person name="Mondo S.J."/>
            <person name="Dannebaum R.O."/>
            <person name="Kuo R.C."/>
            <person name="Labutti K."/>
            <person name="Haridas S."/>
            <person name="Kuo A."/>
            <person name="Salamov A."/>
            <person name="Ahrendt S.R."/>
            <person name="Lipzen A."/>
            <person name="Sullivan W."/>
            <person name="Andreopoulos W.B."/>
            <person name="Clum A."/>
            <person name="Lindquist E."/>
            <person name="Daum C."/>
            <person name="Ramamoorthy G.K."/>
            <person name="Gryganskyi A."/>
            <person name="Culley D."/>
            <person name="Magnuson J.K."/>
            <person name="James T.Y."/>
            <person name="O'Malley M.A."/>
            <person name="Stajich J.E."/>
            <person name="Spatafora J.W."/>
            <person name="Visel A."/>
            <person name="Grigoriev I.V."/>
        </authorList>
    </citation>
    <scope>NUCLEOTIDE SEQUENCE [LARGE SCALE GENOMIC DNA]</scope>
    <source>
        <strain evidence="1 2">PL171</strain>
    </source>
</reference>
<dbReference type="SUPFAM" id="SSF52047">
    <property type="entry name" value="RNI-like"/>
    <property type="match status" value="1"/>
</dbReference>
<gene>
    <name evidence="1" type="ORF">BCR44DRAFT_41081</name>
</gene>
<dbReference type="AlphaFoldDB" id="A0A1Y2HFK5"/>
<evidence type="ECO:0000313" key="1">
    <source>
        <dbReference type="EMBL" id="ORZ33367.1"/>
    </source>
</evidence>
<sequence>MLPSPNHVAAPTYGQPNFQTILRETASNPKPWLHLPAELWFLIIRAIVDHESHVGRWRDLLHLSWTCRNAHSVAQPFKWRTLTLVFGTECSPSSPTPSDRVLPILPRLLCHRRSHSNPLTTVVVDPAHALLSSVCKLPHLALHGRLYLVGTHSRTEEPGPIVLHPWPAKWTRQVVVHDQCANVCGDAGMMHRAAPQLLKTLLSWLGNRIKSVRIVTGSGGGFLDAIWADALHSFKSSFASDIIRPPLTNPIPFLVHSSPSSSIAHSLVLHSSGAASHSQALRHTFPSLVRLVKDLQLYGSFDFVFSEWHGWLPSITRLFSNTILSSLTLHIRLPLKQWTLHQSHEFPIHMPALVSLSLSFDAATALFMQVDQSSKMRAFPALTHLELSDQFSESIAGESFIRVPYIPFKHMPNLAHFQVHQSQSTSLFHALHVDHVAGLAQCPKLVSLRLPAVRQVFTDNWTPPPHFLHHMQDGQAYPFLSGIREMELGELALNSQSDTVDLPFSWTQSVAAATRLVYHCHGDCSLPGIQADSTIALYPKLTQVAIHASTGSATAAFFQRLAVGTPNLASVCVYARTLDTEQEWEKVEMPPNLRLVSLSLGDRGQSGEVEKVLRRLRLPELCKVRVNFGVRCESCVV</sequence>
<accession>A0A1Y2HFK5</accession>
<proteinExistence type="predicted"/>
<name>A0A1Y2HFK5_9FUNG</name>